<dbReference type="SUPFAM" id="SSF103473">
    <property type="entry name" value="MFS general substrate transporter"/>
    <property type="match status" value="1"/>
</dbReference>
<accession>A0A383EU33</accession>
<evidence type="ECO:0000256" key="1">
    <source>
        <dbReference type="SAM" id="Phobius"/>
    </source>
</evidence>
<proteinExistence type="predicted"/>
<dbReference type="GO" id="GO:0022857">
    <property type="term" value="F:transmembrane transporter activity"/>
    <property type="evidence" value="ECO:0007669"/>
    <property type="project" value="InterPro"/>
</dbReference>
<dbReference type="EMBL" id="UINC01228861">
    <property type="protein sequence ID" value="SVE60357.1"/>
    <property type="molecule type" value="Genomic_DNA"/>
</dbReference>
<protein>
    <recommendedName>
        <fullName evidence="2">Major facilitator superfamily (MFS) profile domain-containing protein</fullName>
    </recommendedName>
</protein>
<evidence type="ECO:0000259" key="2">
    <source>
        <dbReference type="PROSITE" id="PS50850"/>
    </source>
</evidence>
<reference evidence="3" key="1">
    <citation type="submission" date="2018-05" db="EMBL/GenBank/DDBJ databases">
        <authorList>
            <person name="Lanie J.A."/>
            <person name="Ng W.-L."/>
            <person name="Kazmierczak K.M."/>
            <person name="Andrzejewski T.M."/>
            <person name="Davidsen T.M."/>
            <person name="Wayne K.J."/>
            <person name="Tettelin H."/>
            <person name="Glass J.I."/>
            <person name="Rusch D."/>
            <person name="Podicherti R."/>
            <person name="Tsui H.-C.T."/>
            <person name="Winkler M.E."/>
        </authorList>
    </citation>
    <scope>NUCLEOTIDE SEQUENCE</scope>
</reference>
<keyword evidence="1" id="KW-0472">Membrane</keyword>
<sequence>MNELKKAETSWEPKGNSRVLWVSFTAFSLGFGIWAMFSALGPFLIKWYGYTATQTLLLSAMPPFFAACISIPLGVWADRYGGRKVFTITLIILFFTLMVVPFADSYLLFLVCGMLLGLGG</sequence>
<gene>
    <name evidence="3" type="ORF">METZ01_LOCUS513211</name>
</gene>
<feature type="transmembrane region" description="Helical" evidence="1">
    <location>
        <begin position="88"/>
        <end position="118"/>
    </location>
</feature>
<dbReference type="InterPro" id="IPR011701">
    <property type="entry name" value="MFS"/>
</dbReference>
<name>A0A383EU33_9ZZZZ</name>
<dbReference type="AlphaFoldDB" id="A0A383EU33"/>
<feature type="domain" description="Major facilitator superfamily (MFS) profile" evidence="2">
    <location>
        <begin position="18"/>
        <end position="120"/>
    </location>
</feature>
<keyword evidence="1" id="KW-0812">Transmembrane</keyword>
<keyword evidence="1" id="KW-1133">Transmembrane helix</keyword>
<dbReference type="Pfam" id="PF07690">
    <property type="entry name" value="MFS_1"/>
    <property type="match status" value="1"/>
</dbReference>
<dbReference type="InterPro" id="IPR020846">
    <property type="entry name" value="MFS_dom"/>
</dbReference>
<dbReference type="Gene3D" id="1.20.1250.20">
    <property type="entry name" value="MFS general substrate transporter like domains"/>
    <property type="match status" value="1"/>
</dbReference>
<feature type="transmembrane region" description="Helical" evidence="1">
    <location>
        <begin position="56"/>
        <end position="76"/>
    </location>
</feature>
<organism evidence="3">
    <name type="scientific">marine metagenome</name>
    <dbReference type="NCBI Taxonomy" id="408172"/>
    <lineage>
        <taxon>unclassified sequences</taxon>
        <taxon>metagenomes</taxon>
        <taxon>ecological metagenomes</taxon>
    </lineage>
</organism>
<evidence type="ECO:0000313" key="3">
    <source>
        <dbReference type="EMBL" id="SVE60357.1"/>
    </source>
</evidence>
<feature type="non-terminal residue" evidence="3">
    <location>
        <position position="120"/>
    </location>
</feature>
<dbReference type="InterPro" id="IPR036259">
    <property type="entry name" value="MFS_trans_sf"/>
</dbReference>
<feature type="transmembrane region" description="Helical" evidence="1">
    <location>
        <begin position="20"/>
        <end position="44"/>
    </location>
</feature>
<dbReference type="PROSITE" id="PS50850">
    <property type="entry name" value="MFS"/>
    <property type="match status" value="1"/>
</dbReference>